<dbReference type="PANTHER" id="PTHR35385">
    <property type="entry name" value="PROTEIN B, PUTATIVE-RELATED-RELATED"/>
    <property type="match status" value="1"/>
</dbReference>
<evidence type="ECO:0000313" key="4">
    <source>
        <dbReference type="Proteomes" id="UP000821853"/>
    </source>
</evidence>
<dbReference type="Pfam" id="PF10551">
    <property type="entry name" value="MULE"/>
    <property type="match status" value="1"/>
</dbReference>
<dbReference type="OrthoDB" id="6486545at2759"/>
<dbReference type="AlphaFoldDB" id="A0A9J6H9N4"/>
<evidence type="ECO:0000259" key="2">
    <source>
        <dbReference type="PROSITE" id="PS50966"/>
    </source>
</evidence>
<dbReference type="InterPro" id="IPR018289">
    <property type="entry name" value="MULE_transposase_dom"/>
</dbReference>
<keyword evidence="1" id="KW-0862">Zinc</keyword>
<dbReference type="Proteomes" id="UP000821853">
    <property type="component" value="Unassembled WGS sequence"/>
</dbReference>
<name>A0A9J6H9N4_HAELO</name>
<gene>
    <name evidence="3" type="ORF">HPB48_026494</name>
</gene>
<dbReference type="PROSITE" id="PS50966">
    <property type="entry name" value="ZF_SWIM"/>
    <property type="match status" value="1"/>
</dbReference>
<keyword evidence="4" id="KW-1185">Reference proteome</keyword>
<evidence type="ECO:0000313" key="3">
    <source>
        <dbReference type="EMBL" id="KAH9384486.1"/>
    </source>
</evidence>
<protein>
    <recommendedName>
        <fullName evidence="2">SWIM-type domain-containing protein</fullName>
    </recommendedName>
</protein>
<dbReference type="VEuPathDB" id="VectorBase:HLOH_042098"/>
<keyword evidence="1" id="KW-0863">Zinc-finger</keyword>
<reference evidence="3 4" key="1">
    <citation type="journal article" date="2020" name="Cell">
        <title>Large-Scale Comparative Analyses of Tick Genomes Elucidate Their Genetic Diversity and Vector Capacities.</title>
        <authorList>
            <consortium name="Tick Genome and Microbiome Consortium (TIGMIC)"/>
            <person name="Jia N."/>
            <person name="Wang J."/>
            <person name="Shi W."/>
            <person name="Du L."/>
            <person name="Sun Y."/>
            <person name="Zhan W."/>
            <person name="Jiang J.F."/>
            <person name="Wang Q."/>
            <person name="Zhang B."/>
            <person name="Ji P."/>
            <person name="Bell-Sakyi L."/>
            <person name="Cui X.M."/>
            <person name="Yuan T.T."/>
            <person name="Jiang B.G."/>
            <person name="Yang W.F."/>
            <person name="Lam T.T."/>
            <person name="Chang Q.C."/>
            <person name="Ding S.J."/>
            <person name="Wang X.J."/>
            <person name="Zhu J.G."/>
            <person name="Ruan X.D."/>
            <person name="Zhao L."/>
            <person name="Wei J.T."/>
            <person name="Ye R.Z."/>
            <person name="Que T.C."/>
            <person name="Du C.H."/>
            <person name="Zhou Y.H."/>
            <person name="Cheng J.X."/>
            <person name="Dai P.F."/>
            <person name="Guo W.B."/>
            <person name="Han X.H."/>
            <person name="Huang E.J."/>
            <person name="Li L.F."/>
            <person name="Wei W."/>
            <person name="Gao Y.C."/>
            <person name="Liu J.Z."/>
            <person name="Shao H.Z."/>
            <person name="Wang X."/>
            <person name="Wang C.C."/>
            <person name="Yang T.C."/>
            <person name="Huo Q.B."/>
            <person name="Li W."/>
            <person name="Chen H.Y."/>
            <person name="Chen S.E."/>
            <person name="Zhou L.G."/>
            <person name="Ni X.B."/>
            <person name="Tian J.H."/>
            <person name="Sheng Y."/>
            <person name="Liu T."/>
            <person name="Pan Y.S."/>
            <person name="Xia L.Y."/>
            <person name="Li J."/>
            <person name="Zhao F."/>
            <person name="Cao W.C."/>
        </authorList>
    </citation>
    <scope>NUCLEOTIDE SEQUENCE [LARGE SCALE GENOMIC DNA]</scope>
    <source>
        <strain evidence="3">HaeL-2018</strain>
    </source>
</reference>
<organism evidence="3 4">
    <name type="scientific">Haemaphysalis longicornis</name>
    <name type="common">Bush tick</name>
    <dbReference type="NCBI Taxonomy" id="44386"/>
    <lineage>
        <taxon>Eukaryota</taxon>
        <taxon>Metazoa</taxon>
        <taxon>Ecdysozoa</taxon>
        <taxon>Arthropoda</taxon>
        <taxon>Chelicerata</taxon>
        <taxon>Arachnida</taxon>
        <taxon>Acari</taxon>
        <taxon>Parasitiformes</taxon>
        <taxon>Ixodida</taxon>
        <taxon>Ixodoidea</taxon>
        <taxon>Ixodidae</taxon>
        <taxon>Haemaphysalinae</taxon>
        <taxon>Haemaphysalis</taxon>
    </lineage>
</organism>
<feature type="domain" description="SWIM-type" evidence="2">
    <location>
        <begin position="600"/>
        <end position="631"/>
    </location>
</feature>
<accession>A0A9J6H9N4</accession>
<sequence length="747" mass="82438">MSSVGAAASVDMPPLSNIAGGRNFVAEDCSDMPPIGAAHCASEAEASLSASGCHNSGDRLYVGAVECVRDRDASTSDTDVLRCSFSDAATAEQWVKSYSAETNTTWIVGDAKTGCSRMVFHKVWRCQHHHRNKLDTKRNTHCPAKIDIKIKKVNRNTKKNDRFLCGTDPLPAVIKLTSLHNHTTESADALKLLRPSEETKAQFFSYFEGGKTPAAAIRHHEGKLEELGHASLANAKMNPLQRTVYYLARPVAANQVWVYRRSLAQAARQDEPVQGLKSSKDASAHKAAHLEINPNRCSTASAAKGSWAVLIATPIMQRAQSLESACNIIFVDTTSSCDVDKNAATILLTATKDGAVPIAVLIHSKQDMKGYKLAFGLLKYRFPRCFGNEEAPSAFMSDNSTAEKRALSEVWPGARQLLCHFHVLQAEWRWLTSTASKVPKDQRQQCIAAFQQILRAKDDGELQAAIENLLTLPHPAYLERVKDFLKCQEQWVLFYRSGLLTRGQNTNNYSEASIRILKDVVLCRTKAFNAVALAEFVMTQWEQHFRDRLIRHSNHREPSHDLLFEELLQRCSGISPDQIVQTSLTTYSVPSSKEPEACVYEVRSDLGLCSCRAGNLGAFCKHQALVQKTFGGSFPNSVKLTTEDCLQLGRLALGDKCPPVEFFEPMVPEQSKIHLPSDEVAMEGLEFAEPCSTEPCISSEPCIGNEPCSSSEPLQAPLEAAAPDTEVNYSAVSICIRKNWHIQCKPN</sequence>
<comment type="caution">
    <text evidence="3">The sequence shown here is derived from an EMBL/GenBank/DDBJ whole genome shotgun (WGS) entry which is preliminary data.</text>
</comment>
<dbReference type="PANTHER" id="PTHR35385:SF2">
    <property type="entry name" value="PROTEIN B, PUTATIVE-RELATED"/>
    <property type="match status" value="1"/>
</dbReference>
<evidence type="ECO:0000256" key="1">
    <source>
        <dbReference type="PROSITE-ProRule" id="PRU00325"/>
    </source>
</evidence>
<keyword evidence="1" id="KW-0479">Metal-binding</keyword>
<dbReference type="EMBL" id="JABSTR010002511">
    <property type="protein sequence ID" value="KAH9384486.1"/>
    <property type="molecule type" value="Genomic_DNA"/>
</dbReference>
<dbReference type="OMA" id="DFCPQPG"/>
<dbReference type="GO" id="GO:0008270">
    <property type="term" value="F:zinc ion binding"/>
    <property type="evidence" value="ECO:0007669"/>
    <property type="project" value="UniProtKB-KW"/>
</dbReference>
<dbReference type="InterPro" id="IPR007527">
    <property type="entry name" value="Znf_SWIM"/>
</dbReference>
<proteinExistence type="predicted"/>